<evidence type="ECO:0000256" key="2">
    <source>
        <dbReference type="SAM" id="MobiDB-lite"/>
    </source>
</evidence>
<keyword evidence="1" id="KW-0472">Membrane</keyword>
<feature type="chain" id="PRO_5041368226" description="GPI inositol-deacylase" evidence="3">
    <location>
        <begin position="23"/>
        <end position="1187"/>
    </location>
</feature>
<dbReference type="Proteomes" id="UP001178507">
    <property type="component" value="Unassembled WGS sequence"/>
</dbReference>
<dbReference type="Pfam" id="PF08007">
    <property type="entry name" value="JmjC_2"/>
    <property type="match status" value="1"/>
</dbReference>
<comment type="caution">
    <text evidence="5">The sequence shown here is derived from an EMBL/GenBank/DDBJ whole genome shotgun (WGS) entry which is preliminary data.</text>
</comment>
<protein>
    <recommendedName>
        <fullName evidence="1">GPI inositol-deacylase</fullName>
        <ecNumber evidence="1">3.1.-.-</ecNumber>
    </recommendedName>
</protein>
<dbReference type="GO" id="GO:0016788">
    <property type="term" value="F:hydrolase activity, acting on ester bonds"/>
    <property type="evidence" value="ECO:0007669"/>
    <property type="project" value="InterPro"/>
</dbReference>
<keyword evidence="1" id="KW-0653">Protein transport</keyword>
<keyword evidence="1" id="KW-0813">Transport</keyword>
<organism evidence="5 6">
    <name type="scientific">Effrenium voratum</name>
    <dbReference type="NCBI Taxonomy" id="2562239"/>
    <lineage>
        <taxon>Eukaryota</taxon>
        <taxon>Sar</taxon>
        <taxon>Alveolata</taxon>
        <taxon>Dinophyceae</taxon>
        <taxon>Suessiales</taxon>
        <taxon>Symbiodiniaceae</taxon>
        <taxon>Effrenium</taxon>
    </lineage>
</organism>
<keyword evidence="6" id="KW-1185">Reference proteome</keyword>
<feature type="compositionally biased region" description="Basic residues" evidence="2">
    <location>
        <begin position="510"/>
        <end position="531"/>
    </location>
</feature>
<reference evidence="5" key="1">
    <citation type="submission" date="2023-08" db="EMBL/GenBank/DDBJ databases">
        <authorList>
            <person name="Chen Y."/>
            <person name="Shah S."/>
            <person name="Dougan E. K."/>
            <person name="Thang M."/>
            <person name="Chan C."/>
        </authorList>
    </citation>
    <scope>NUCLEOTIDE SEQUENCE</scope>
</reference>
<dbReference type="Gene3D" id="3.40.50.1820">
    <property type="entry name" value="alpha/beta hydrolase"/>
    <property type="match status" value="1"/>
</dbReference>
<dbReference type="Pfam" id="PF07819">
    <property type="entry name" value="PGAP1"/>
    <property type="match status" value="1"/>
</dbReference>
<feature type="signal peptide" evidence="3">
    <location>
        <begin position="1"/>
        <end position="22"/>
    </location>
</feature>
<comment type="function">
    <text evidence="1">Involved in inositol deacylation of GPI-anchored proteins which plays important roles in the quality control and ER-associated degradation of GPI-anchored proteins.</text>
</comment>
<dbReference type="PANTHER" id="PTHR47909">
    <property type="entry name" value="ALPHA/BETA-HYDROLASES SUPERFAMILY PROTEIN"/>
    <property type="match status" value="1"/>
</dbReference>
<feature type="compositionally biased region" description="Pro residues" evidence="2">
    <location>
        <begin position="533"/>
        <end position="547"/>
    </location>
</feature>
<evidence type="ECO:0000313" key="5">
    <source>
        <dbReference type="EMBL" id="CAJ1400457.1"/>
    </source>
</evidence>
<keyword evidence="1" id="KW-0256">Endoplasmic reticulum</keyword>
<evidence type="ECO:0000256" key="1">
    <source>
        <dbReference type="RuleBase" id="RU365011"/>
    </source>
</evidence>
<evidence type="ECO:0000256" key="3">
    <source>
        <dbReference type="SAM" id="SignalP"/>
    </source>
</evidence>
<dbReference type="PANTHER" id="PTHR47909:SF2">
    <property type="entry name" value="GPI INOSITOL-DEACYLASE"/>
    <property type="match status" value="1"/>
</dbReference>
<dbReference type="SUPFAM" id="SSF53474">
    <property type="entry name" value="alpha/beta-Hydrolases"/>
    <property type="match status" value="1"/>
</dbReference>
<gene>
    <name evidence="5" type="ORF">EVOR1521_LOCUS23791</name>
</gene>
<sequence length="1187" mass="130807">MGRPRRSALLAPCLLGIVGLRSVTWLQQFQLPPTRGGIARRAEPERASYESSPAWTKSLVNGLTNLVNTAMGEADEPLAPARKFDKIASEQLLEGIQADFEERQYLWSGDIDPELYDEGCEFTDPTLSFKGLSQFQTNMRNLKPILDALVPKEQRRCKLREIKLKDGEVFAKWQMVGDLRLPWSPRIDITGKTRYSPGKDGRIESYFEQWDVSAGEALAQLVRPAPEEVIEHWPQQLAGKPPPKPAQMAHEDVPVVVLPGFGNEALDYSVPLGQDEAVGLKACLERRGLPVSVVPVKRADWIRVFVGILLDAESRAGNGTADGAYGWYLDLAKKAVEENTASTGKACVLVGHSAGGWLGRALMQREGREWAKQHVRGLVTLGTPHKPPPEGRMDMTFGCLRNLNKAHPGAYFSDDIFYVSVAGDAVVGEKMEGNIPIVELIQSPSPESTAWNSYQALGGCGNLTGDGLVPVDWAHLPGADQITIRGVMPRSSRSRSRRRSDSRSRDRREPRRRSSSRSPSRRRASPPRRASKSPPPAKRGNPKPAPAEQPELGKARIVAGAPLNTGEKTYQAEILVAREGVDALNHSGNVRTIACRGPSRQSHDDAEEDCRKFDEAARDGPKAGQVRLQNDGVASLQTEISPPGHLTRSHLQRMACWSLRQELQKTKKGRFSMGVMFFEMWRPPFFTAVRLSFASFVQYPVWSWGSSAEAYLRRTVSRLNRSGLLPSGAFDPQDPSSSESVALLQALFNRAEEPAKDASRGIRLEFADLVAPLSTKQFLEEYWGLKPFSGSLGEDVLTIISVGFHDGNMAECVGDCRKDDNSSFTEEEFEGFQADLNQRRSVILPFCFTSGAWDIKSAFMRDCAGYGNDAEVGMYFSRPGVEPAPWHFDPNHNVTIQIVGEKDWHYAPGNPHTIGGARGLRDAPMNFLDQSVDIPSTGPLERQCYSLKPGSVLYVPPGHWHSVLPVKGDCVSVNLRVANLLHAKLISEAVFATLAASARSQNTQYMVRPDDFAQGTAELQQQAALAVRELSSSLQRCRPPRCFPFQVEHSDGLRLGACLSYVSQQGFLATELNKNATVGVNPLVSILPKLRDADQLVIDLRSVSSLTGSDYLRFSLLCSATLLEPVMLLARRGKATVSRLQDAACSALQRPKKKRKMSDQRAADEVVVLLRVLLHGNVLFSEDSIGQ</sequence>
<dbReference type="GO" id="GO:0015031">
    <property type="term" value="P:protein transport"/>
    <property type="evidence" value="ECO:0007669"/>
    <property type="project" value="UniProtKB-KW"/>
</dbReference>
<dbReference type="Gene3D" id="2.60.120.650">
    <property type="entry name" value="Cupin"/>
    <property type="match status" value="1"/>
</dbReference>
<dbReference type="InterPro" id="IPR029058">
    <property type="entry name" value="AB_hydrolase_fold"/>
</dbReference>
<dbReference type="EC" id="3.1.-.-" evidence="1"/>
<keyword evidence="3" id="KW-0732">Signal</keyword>
<feature type="domain" description="JmjC" evidence="4">
    <location>
        <begin position="833"/>
        <end position="994"/>
    </location>
</feature>
<evidence type="ECO:0000313" key="6">
    <source>
        <dbReference type="Proteomes" id="UP001178507"/>
    </source>
</evidence>
<accession>A0AA36J6F6</accession>
<proteinExistence type="inferred from homology"/>
<comment type="subcellular location">
    <subcellularLocation>
        <location evidence="1">Endoplasmic reticulum membrane</location>
    </subcellularLocation>
</comment>
<dbReference type="SUPFAM" id="SSF51197">
    <property type="entry name" value="Clavaminate synthase-like"/>
    <property type="match status" value="1"/>
</dbReference>
<dbReference type="Pfam" id="PF10184">
    <property type="entry name" value="DUF2358"/>
    <property type="match status" value="1"/>
</dbReference>
<comment type="similarity">
    <text evidence="1">Belongs to the GPI inositol-deacylase family.</text>
</comment>
<dbReference type="InterPro" id="IPR018790">
    <property type="entry name" value="DUF2358"/>
</dbReference>
<evidence type="ECO:0000259" key="4">
    <source>
        <dbReference type="PROSITE" id="PS51184"/>
    </source>
</evidence>
<dbReference type="InterPro" id="IPR003347">
    <property type="entry name" value="JmjC_dom"/>
</dbReference>
<dbReference type="GO" id="GO:0005789">
    <property type="term" value="C:endoplasmic reticulum membrane"/>
    <property type="evidence" value="ECO:0007669"/>
    <property type="project" value="UniProtKB-SubCell"/>
</dbReference>
<feature type="compositionally biased region" description="Basic and acidic residues" evidence="2">
    <location>
        <begin position="499"/>
        <end position="509"/>
    </location>
</feature>
<dbReference type="PROSITE" id="PS51184">
    <property type="entry name" value="JMJC"/>
    <property type="match status" value="1"/>
</dbReference>
<name>A0AA36J6F6_9DINO</name>
<dbReference type="EMBL" id="CAUJNA010003372">
    <property type="protein sequence ID" value="CAJ1400457.1"/>
    <property type="molecule type" value="Genomic_DNA"/>
</dbReference>
<dbReference type="AlphaFoldDB" id="A0AA36J6F6"/>
<keyword evidence="1" id="KW-0378">Hydrolase</keyword>
<dbReference type="InterPro" id="IPR012908">
    <property type="entry name" value="PGAP1-ab_dom-like"/>
</dbReference>
<feature type="region of interest" description="Disordered" evidence="2">
    <location>
        <begin position="484"/>
        <end position="553"/>
    </location>
</feature>